<keyword evidence="3" id="KW-0472">Membrane</keyword>
<dbReference type="Proteomes" id="UP000093898">
    <property type="component" value="Unassembled WGS sequence"/>
</dbReference>
<dbReference type="EMBL" id="LZLC01000153">
    <property type="protein sequence ID" value="OBJ40576.1"/>
    <property type="molecule type" value="Genomic_DNA"/>
</dbReference>
<keyword evidence="1" id="KW-1003">Cell membrane</keyword>
<dbReference type="Pfam" id="PF05481">
    <property type="entry name" value="Myco_19_kDa"/>
    <property type="match status" value="1"/>
</dbReference>
<accession>A0A1A3GYX4</accession>
<evidence type="ECO:0000256" key="1">
    <source>
        <dbReference type="ARBA" id="ARBA00022475"/>
    </source>
</evidence>
<dbReference type="AlphaFoldDB" id="A0A1A3GYX4"/>
<organism evidence="6 7">
    <name type="scientific">Mycolicibacterium mucogenicum</name>
    <name type="common">Mycobacterium mucogenicum</name>
    <dbReference type="NCBI Taxonomy" id="56689"/>
    <lineage>
        <taxon>Bacteria</taxon>
        <taxon>Bacillati</taxon>
        <taxon>Actinomycetota</taxon>
        <taxon>Actinomycetes</taxon>
        <taxon>Mycobacteriales</taxon>
        <taxon>Mycobacteriaceae</taxon>
        <taxon>Mycolicibacterium</taxon>
    </lineage>
</organism>
<evidence type="ECO:0000256" key="3">
    <source>
        <dbReference type="ARBA" id="ARBA00023136"/>
    </source>
</evidence>
<dbReference type="GO" id="GO:0016020">
    <property type="term" value="C:membrane"/>
    <property type="evidence" value="ECO:0007669"/>
    <property type="project" value="InterPro"/>
</dbReference>
<evidence type="ECO:0008006" key="8">
    <source>
        <dbReference type="Google" id="ProtNLM"/>
    </source>
</evidence>
<proteinExistence type="predicted"/>
<name>A0A1A3GYX4_MYCMU</name>
<reference evidence="6 7" key="1">
    <citation type="submission" date="2016-06" db="EMBL/GenBank/DDBJ databases">
        <authorList>
            <person name="Kjaerup R.B."/>
            <person name="Dalgaard T.S."/>
            <person name="Juul-Madsen H.R."/>
        </authorList>
    </citation>
    <scope>NUCLEOTIDE SEQUENCE [LARGE SCALE GENOMIC DNA]</scope>
    <source>
        <strain evidence="6 7">1127319.6</strain>
    </source>
</reference>
<comment type="caution">
    <text evidence="6">The sequence shown here is derived from an EMBL/GenBank/DDBJ whole genome shotgun (WGS) entry which is preliminary data.</text>
</comment>
<protein>
    <recommendedName>
        <fullName evidence="8">Lipoprotein LpqH</fullName>
    </recommendedName>
</protein>
<evidence type="ECO:0000256" key="5">
    <source>
        <dbReference type="ARBA" id="ARBA00023288"/>
    </source>
</evidence>
<keyword evidence="5" id="KW-0449">Lipoprotein</keyword>
<sequence>MLTAKGPVQCTDDASGIRTIKVGPDSEYTAEVTSDENFSVVKMDFGVVDGVPMQVRTSGGTVPAQGRKSGNSYSIVGTAQGTDPSTKSVVKKDFKFEATCP</sequence>
<keyword evidence="2" id="KW-0732">Signal</keyword>
<evidence type="ECO:0000313" key="7">
    <source>
        <dbReference type="Proteomes" id="UP000093898"/>
    </source>
</evidence>
<gene>
    <name evidence="6" type="ORF">A5630_24655</name>
</gene>
<dbReference type="InterPro" id="IPR008691">
    <property type="entry name" value="LpqH"/>
</dbReference>
<evidence type="ECO:0000256" key="2">
    <source>
        <dbReference type="ARBA" id="ARBA00022729"/>
    </source>
</evidence>
<evidence type="ECO:0000256" key="4">
    <source>
        <dbReference type="ARBA" id="ARBA00023139"/>
    </source>
</evidence>
<evidence type="ECO:0000313" key="6">
    <source>
        <dbReference type="EMBL" id="OBJ40576.1"/>
    </source>
</evidence>
<keyword evidence="4" id="KW-0564">Palmitate</keyword>